<dbReference type="Gene3D" id="2.40.50.90">
    <property type="match status" value="1"/>
</dbReference>
<dbReference type="InterPro" id="IPR016071">
    <property type="entry name" value="Staphylococal_nuclease_OB-fold"/>
</dbReference>
<accession>A0A2T6GEY9</accession>
<dbReference type="AlphaFoldDB" id="A0A2T6GEY9"/>
<dbReference type="RefSeq" id="WP_108545906.1">
    <property type="nucleotide sequence ID" value="NZ_PYJM01000006.1"/>
</dbReference>
<protein>
    <submittedName>
        <fullName evidence="3">Nuclease</fullName>
    </submittedName>
</protein>
<dbReference type="SUPFAM" id="SSF50199">
    <property type="entry name" value="Staphylococcal nuclease"/>
    <property type="match status" value="1"/>
</dbReference>
<evidence type="ECO:0000256" key="1">
    <source>
        <dbReference type="SAM" id="SignalP"/>
    </source>
</evidence>
<name>A0A2T6GEY9_9PSED</name>
<dbReference type="SMART" id="SM00318">
    <property type="entry name" value="SNc"/>
    <property type="match status" value="1"/>
</dbReference>
<comment type="caution">
    <text evidence="3">The sequence shown here is derived from an EMBL/GenBank/DDBJ whole genome shotgun (WGS) entry which is preliminary data.</text>
</comment>
<gene>
    <name evidence="3" type="ORF">C5U62_25380</name>
</gene>
<dbReference type="EMBL" id="PYJM01000006">
    <property type="protein sequence ID" value="PUA42714.1"/>
    <property type="molecule type" value="Genomic_DNA"/>
</dbReference>
<evidence type="ECO:0000313" key="4">
    <source>
        <dbReference type="Proteomes" id="UP000244178"/>
    </source>
</evidence>
<dbReference type="PROSITE" id="PS50830">
    <property type="entry name" value="TNASE_3"/>
    <property type="match status" value="1"/>
</dbReference>
<evidence type="ECO:0000259" key="2">
    <source>
        <dbReference type="PROSITE" id="PS50830"/>
    </source>
</evidence>
<evidence type="ECO:0000313" key="3">
    <source>
        <dbReference type="EMBL" id="PUA42714.1"/>
    </source>
</evidence>
<feature type="signal peptide" evidence="1">
    <location>
        <begin position="1"/>
        <end position="22"/>
    </location>
</feature>
<proteinExistence type="predicted"/>
<feature type="chain" id="PRO_5015761827" evidence="1">
    <location>
        <begin position="23"/>
        <end position="259"/>
    </location>
</feature>
<sequence>MKKASHVGAFFVSAIWLTAAQAFCPAPEGLIPAAVQRVVDGDTLRLKDGRSVRMIGLNAPELASRGRPAEPFAVAARQRLQRLVAQSGGRVGLLPGRERHDRHGRTLAHVYDVSGTNLEARLIAEGLAYQIAIVPNVALVACQQAAENHARRAGLGLWRRSAVLKAEQIRRSGFVVLEGRVSKVERNRGGVWITLRGAVVLRIAPNVLGRFDRQWLKGLSGRRIEARGWVLARSRSGGFRSSAAGWMLSLTDVSMLRLL</sequence>
<keyword evidence="1" id="KW-0732">Signal</keyword>
<dbReference type="Pfam" id="PF00565">
    <property type="entry name" value="SNase"/>
    <property type="match status" value="1"/>
</dbReference>
<reference evidence="3 4" key="1">
    <citation type="submission" date="2018-03" db="EMBL/GenBank/DDBJ databases">
        <title>Draft genome sequence of the plant growth promoting rhizobacterium Pseudomonas protegens strain BNJ-SS-45 isolated from wheat (Triticum aestivum) rhizosphere.</title>
        <authorList>
            <person name="Bajpai A."/>
            <person name="Shende K."/>
            <person name="Meena N."/>
            <person name="Upadhyayula S.R."/>
            <person name="Suravajhala P."/>
            <person name="Medicherla K.M."/>
            <person name="Johri B.N."/>
        </authorList>
    </citation>
    <scope>NUCLEOTIDE SEQUENCE [LARGE SCALE GENOMIC DNA]</scope>
    <source>
        <strain evidence="3 4">BNJ-SS-45</strain>
    </source>
</reference>
<feature type="domain" description="TNase-like" evidence="2">
    <location>
        <begin position="29"/>
        <end position="160"/>
    </location>
</feature>
<dbReference type="InterPro" id="IPR035437">
    <property type="entry name" value="SNase_OB-fold_sf"/>
</dbReference>
<dbReference type="Proteomes" id="UP000244178">
    <property type="component" value="Unassembled WGS sequence"/>
</dbReference>
<organism evidence="3 4">
    <name type="scientific">Pseudomonas protegens</name>
    <dbReference type="NCBI Taxonomy" id="380021"/>
    <lineage>
        <taxon>Bacteria</taxon>
        <taxon>Pseudomonadati</taxon>
        <taxon>Pseudomonadota</taxon>
        <taxon>Gammaproteobacteria</taxon>
        <taxon>Pseudomonadales</taxon>
        <taxon>Pseudomonadaceae</taxon>
        <taxon>Pseudomonas</taxon>
    </lineage>
</organism>